<comment type="caution">
    <text evidence="5">The sequence shown here is derived from an EMBL/GenBank/DDBJ whole genome shotgun (WGS) entry which is preliminary data.</text>
</comment>
<organism evidence="5 6">
    <name type="scientific">Halorubrum salipaludis</name>
    <dbReference type="NCBI Taxonomy" id="2032630"/>
    <lineage>
        <taxon>Archaea</taxon>
        <taxon>Methanobacteriati</taxon>
        <taxon>Methanobacteriota</taxon>
        <taxon>Stenosarchaea group</taxon>
        <taxon>Halobacteria</taxon>
        <taxon>Halobacteriales</taxon>
        <taxon>Haloferacaceae</taxon>
        <taxon>Halorubrum</taxon>
    </lineage>
</organism>
<dbReference type="PIRSF" id="PIRSF000239">
    <property type="entry name" value="AHPC"/>
    <property type="match status" value="1"/>
</dbReference>
<dbReference type="InterPro" id="IPR024706">
    <property type="entry name" value="Peroxiredoxin_AhpC-typ"/>
</dbReference>
<evidence type="ECO:0000313" key="5">
    <source>
        <dbReference type="EMBL" id="PAU83897.1"/>
    </source>
</evidence>
<dbReference type="InterPro" id="IPR050455">
    <property type="entry name" value="Tpx_Peroxidase_subfamily"/>
</dbReference>
<dbReference type="Gene3D" id="3.40.30.10">
    <property type="entry name" value="Glutaredoxin"/>
    <property type="match status" value="1"/>
</dbReference>
<dbReference type="GO" id="GO:0016491">
    <property type="term" value="F:oxidoreductase activity"/>
    <property type="evidence" value="ECO:0007669"/>
    <property type="project" value="UniProtKB-KW"/>
</dbReference>
<dbReference type="SUPFAM" id="SSF52833">
    <property type="entry name" value="Thioredoxin-like"/>
    <property type="match status" value="1"/>
</dbReference>
<dbReference type="InterPro" id="IPR000866">
    <property type="entry name" value="AhpC/TSA"/>
</dbReference>
<evidence type="ECO:0000256" key="3">
    <source>
        <dbReference type="PIRSR" id="PIRSR000239-1"/>
    </source>
</evidence>
<proteinExistence type="predicted"/>
<protein>
    <submittedName>
        <fullName evidence="5">Peroxiredoxin</fullName>
    </submittedName>
</protein>
<name>A0A2A2FGV1_9EURY</name>
<dbReference type="InterPro" id="IPR013766">
    <property type="entry name" value="Thioredoxin_domain"/>
</dbReference>
<dbReference type="PANTHER" id="PTHR43110:SF1">
    <property type="entry name" value="THIOL PEROXIDASE"/>
    <property type="match status" value="1"/>
</dbReference>
<evidence type="ECO:0000313" key="6">
    <source>
        <dbReference type="Proteomes" id="UP000218083"/>
    </source>
</evidence>
<gene>
    <name evidence="5" type="ORF">CK500_05535</name>
</gene>
<dbReference type="Proteomes" id="UP000218083">
    <property type="component" value="Unassembled WGS sequence"/>
</dbReference>
<keyword evidence="6" id="KW-1185">Reference proteome</keyword>
<dbReference type="GO" id="GO:0016209">
    <property type="term" value="F:antioxidant activity"/>
    <property type="evidence" value="ECO:0007669"/>
    <property type="project" value="InterPro"/>
</dbReference>
<evidence type="ECO:0000256" key="1">
    <source>
        <dbReference type="ARBA" id="ARBA00023002"/>
    </source>
</evidence>
<keyword evidence="1" id="KW-0560">Oxidoreductase</keyword>
<dbReference type="Pfam" id="PF00578">
    <property type="entry name" value="AhpC-TSA"/>
    <property type="match status" value="1"/>
</dbReference>
<dbReference type="AlphaFoldDB" id="A0A2A2FGV1"/>
<feature type="domain" description="Thioredoxin" evidence="4">
    <location>
        <begin position="2"/>
        <end position="160"/>
    </location>
</feature>
<dbReference type="InterPro" id="IPR036249">
    <property type="entry name" value="Thioredoxin-like_sf"/>
</dbReference>
<feature type="active site" description="Cysteine sulfenic acid (-SOH) intermediate; for peroxidase activity" evidence="3">
    <location>
        <position position="51"/>
    </location>
</feature>
<dbReference type="PROSITE" id="PS51352">
    <property type="entry name" value="THIOREDOXIN_2"/>
    <property type="match status" value="1"/>
</dbReference>
<dbReference type="RefSeq" id="WP_095636263.1">
    <property type="nucleotide sequence ID" value="NZ_NSKC01000003.1"/>
</dbReference>
<evidence type="ECO:0000256" key="2">
    <source>
        <dbReference type="ARBA" id="ARBA00023284"/>
    </source>
</evidence>
<dbReference type="EMBL" id="NSKC01000003">
    <property type="protein sequence ID" value="PAU83897.1"/>
    <property type="molecule type" value="Genomic_DNA"/>
</dbReference>
<reference evidence="5 6" key="1">
    <citation type="submission" date="2017-08" db="EMBL/GenBank/DDBJ databases">
        <title>The strain WRN001 was isolated from Binhai saline alkaline soil, Tianjin, China.</title>
        <authorList>
            <person name="Liu D."/>
            <person name="Zhang G."/>
        </authorList>
    </citation>
    <scope>NUCLEOTIDE SEQUENCE [LARGE SCALE GENOMIC DNA]</scope>
    <source>
        <strain evidence="5 6">WN019</strain>
    </source>
</reference>
<dbReference type="PANTHER" id="PTHR43110">
    <property type="entry name" value="THIOL PEROXIDASE"/>
    <property type="match status" value="1"/>
</dbReference>
<accession>A0A2A2FGV1</accession>
<dbReference type="OrthoDB" id="6924at2157"/>
<evidence type="ECO:0000259" key="4">
    <source>
        <dbReference type="PROSITE" id="PS51352"/>
    </source>
</evidence>
<sequence length="164" mass="18045">MVSEGDRAPDFTVPLAGGESYDDVSEFTLSEAIGDGPIVLAFVPGAFTGGCTEEMCTFGSELDTFEALDASVYGVSVDLPFAQNVWIQQEGFDVPMLSDWDHEVTRTYDVVYPDMYGSIESAQRSVFVIDSDGVVTYRWVREGGNPEFEPFVADVREQVKAARR</sequence>
<keyword evidence="2" id="KW-0676">Redox-active center</keyword>